<organism evidence="2 3">
    <name type="scientific">Caballeronia grimmiae</name>
    <dbReference type="NCBI Taxonomy" id="1071679"/>
    <lineage>
        <taxon>Bacteria</taxon>
        <taxon>Pseudomonadati</taxon>
        <taxon>Pseudomonadota</taxon>
        <taxon>Betaproteobacteria</taxon>
        <taxon>Burkholderiales</taxon>
        <taxon>Burkholderiaceae</taxon>
        <taxon>Caballeronia</taxon>
    </lineage>
</organism>
<comment type="caution">
    <text evidence="2">The sequence shown here is derived from an EMBL/GenBank/DDBJ whole genome shotgun (WGS) entry which is preliminary data.</text>
</comment>
<accession>A0ABQ1S5M7</accession>
<sequence>MKKFKTAISLTLMATLGGTLLAPTPTNAEWVQNPIGVPRAPGCDPGYSWQKIGVRYQCVTPQPTCAYGFASGPVWTGTAWNYSCNVPPAPSCPSGYDQAAAPSWNGSAWVGQQCTPRAQTQTPSDPEAICAAHASASPPAGIKMGPLTRKLKFNSYAGPATQYYHDNSPGPYWEVGGQSGTNWVVMCAFVNATGDWVPQANQPYYVTPNIPYTDPGGG</sequence>
<evidence type="ECO:0000313" key="3">
    <source>
        <dbReference type="Proteomes" id="UP000597138"/>
    </source>
</evidence>
<evidence type="ECO:0000256" key="1">
    <source>
        <dbReference type="SAM" id="SignalP"/>
    </source>
</evidence>
<evidence type="ECO:0000313" key="2">
    <source>
        <dbReference type="EMBL" id="GGD93991.1"/>
    </source>
</evidence>
<protein>
    <recommendedName>
        <fullName evidence="4">Secreted protein</fullName>
    </recommendedName>
</protein>
<feature type="signal peptide" evidence="1">
    <location>
        <begin position="1"/>
        <end position="28"/>
    </location>
</feature>
<dbReference type="Proteomes" id="UP000597138">
    <property type="component" value="Unassembled WGS sequence"/>
</dbReference>
<proteinExistence type="predicted"/>
<feature type="chain" id="PRO_5046775519" description="Secreted protein" evidence="1">
    <location>
        <begin position="29"/>
        <end position="218"/>
    </location>
</feature>
<dbReference type="EMBL" id="BMEG01000014">
    <property type="protein sequence ID" value="GGD93991.1"/>
    <property type="molecule type" value="Genomic_DNA"/>
</dbReference>
<name>A0ABQ1S5M7_9BURK</name>
<evidence type="ECO:0008006" key="4">
    <source>
        <dbReference type="Google" id="ProtNLM"/>
    </source>
</evidence>
<reference evidence="3" key="1">
    <citation type="journal article" date="2019" name="Int. J. Syst. Evol. Microbiol.">
        <title>The Global Catalogue of Microorganisms (GCM) 10K type strain sequencing project: providing services to taxonomists for standard genome sequencing and annotation.</title>
        <authorList>
            <consortium name="The Broad Institute Genomics Platform"/>
            <consortium name="The Broad Institute Genome Sequencing Center for Infectious Disease"/>
            <person name="Wu L."/>
            <person name="Ma J."/>
        </authorList>
    </citation>
    <scope>NUCLEOTIDE SEQUENCE [LARGE SCALE GENOMIC DNA]</scope>
    <source>
        <strain evidence="3">CGMCC 1.11013</strain>
    </source>
</reference>
<gene>
    <name evidence="2" type="ORF">GCM10010985_55850</name>
</gene>
<keyword evidence="1" id="KW-0732">Signal</keyword>
<keyword evidence="3" id="KW-1185">Reference proteome</keyword>